<evidence type="ECO:0000313" key="2">
    <source>
        <dbReference type="EMBL" id="KKL15990.1"/>
    </source>
</evidence>
<reference evidence="2" key="1">
    <citation type="journal article" date="2015" name="Nature">
        <title>Complex archaea that bridge the gap between prokaryotes and eukaryotes.</title>
        <authorList>
            <person name="Spang A."/>
            <person name="Saw J.H."/>
            <person name="Jorgensen S.L."/>
            <person name="Zaremba-Niedzwiedzka K."/>
            <person name="Martijn J."/>
            <person name="Lind A.E."/>
            <person name="van Eijk R."/>
            <person name="Schleper C."/>
            <person name="Guy L."/>
            <person name="Ettema T.J."/>
        </authorList>
    </citation>
    <scope>NUCLEOTIDE SEQUENCE</scope>
</reference>
<feature type="domain" description="PIN" evidence="1">
    <location>
        <begin position="3"/>
        <end position="131"/>
    </location>
</feature>
<organism evidence="2">
    <name type="scientific">marine sediment metagenome</name>
    <dbReference type="NCBI Taxonomy" id="412755"/>
    <lineage>
        <taxon>unclassified sequences</taxon>
        <taxon>metagenomes</taxon>
        <taxon>ecological metagenomes</taxon>
    </lineage>
</organism>
<gene>
    <name evidence="2" type="ORF">LCGC14_2500090</name>
</gene>
<dbReference type="InterPro" id="IPR029060">
    <property type="entry name" value="PIN-like_dom_sf"/>
</dbReference>
<sequence>MKVCVDTTVFIDVLKDESNGYQDKLYLALARNERLIIPVIVYVELMPQFKGNTQLLAAFLSDHRVEIEPLDISAVSEAAKRWMKYLGRKKKLKCPQCGHALEFKAHFLSDFFIGGFAVSRCDAVLTRDRGIFKAYFPDLTGYENCLVD</sequence>
<comment type="caution">
    <text evidence="2">The sequence shown here is derived from an EMBL/GenBank/DDBJ whole genome shotgun (WGS) entry which is preliminary data.</text>
</comment>
<dbReference type="AlphaFoldDB" id="A0A0F9B2U5"/>
<dbReference type="EMBL" id="LAZR01039842">
    <property type="protein sequence ID" value="KKL15990.1"/>
    <property type="molecule type" value="Genomic_DNA"/>
</dbReference>
<protein>
    <recommendedName>
        <fullName evidence="1">PIN domain-containing protein</fullName>
    </recommendedName>
</protein>
<dbReference type="Gene3D" id="3.40.50.1010">
    <property type="entry name" value="5'-nuclease"/>
    <property type="match status" value="1"/>
</dbReference>
<dbReference type="SUPFAM" id="SSF88723">
    <property type="entry name" value="PIN domain-like"/>
    <property type="match status" value="1"/>
</dbReference>
<proteinExistence type="predicted"/>
<dbReference type="Pfam" id="PF01850">
    <property type="entry name" value="PIN"/>
    <property type="match status" value="1"/>
</dbReference>
<name>A0A0F9B2U5_9ZZZZ</name>
<evidence type="ECO:0000259" key="1">
    <source>
        <dbReference type="Pfam" id="PF01850"/>
    </source>
</evidence>
<dbReference type="InterPro" id="IPR002716">
    <property type="entry name" value="PIN_dom"/>
</dbReference>
<accession>A0A0F9B2U5</accession>